<reference evidence="2 3" key="1">
    <citation type="submission" date="2011-11" db="EMBL/GenBank/DDBJ databases">
        <title>The Genome Sequence of Dialister succinatiphilus YIT 11850.</title>
        <authorList>
            <consortium name="The Broad Institute Genome Sequencing Platform"/>
            <person name="Earl A."/>
            <person name="Ward D."/>
            <person name="Feldgarden M."/>
            <person name="Gevers D."/>
            <person name="Morotomi M."/>
            <person name="Young S.K."/>
            <person name="Zeng Q."/>
            <person name="Gargeya S."/>
            <person name="Fitzgerald M."/>
            <person name="Haas B."/>
            <person name="Abouelleil A."/>
            <person name="Alvarado L."/>
            <person name="Arachchi H.M."/>
            <person name="Berlin A."/>
            <person name="Brown A."/>
            <person name="Chapman S.B."/>
            <person name="Dunbar C."/>
            <person name="Gearin G."/>
            <person name="Goldberg J."/>
            <person name="Griggs A."/>
            <person name="Gujja S."/>
            <person name="Heiman D."/>
            <person name="Howarth C."/>
            <person name="Lui A."/>
            <person name="MacDonald P.J.P."/>
            <person name="Montmayeur A."/>
            <person name="Murphy C."/>
            <person name="Neiman D."/>
            <person name="Pearson M."/>
            <person name="Priest M."/>
            <person name="Roberts A."/>
            <person name="Saif S."/>
            <person name="Shea T."/>
            <person name="Sisk P."/>
            <person name="Stolte C."/>
            <person name="Sykes S."/>
            <person name="Wortman J."/>
            <person name="Nusbaum C."/>
            <person name="Birren B."/>
        </authorList>
    </citation>
    <scope>NUCLEOTIDE SEQUENCE [LARGE SCALE GENOMIC DNA]</scope>
    <source>
        <strain evidence="2 3">YIT 11850</strain>
    </source>
</reference>
<name>H1D2T0_9FIRM</name>
<feature type="compositionally biased region" description="Polar residues" evidence="1">
    <location>
        <begin position="1"/>
        <end position="12"/>
    </location>
</feature>
<feature type="region of interest" description="Disordered" evidence="1">
    <location>
        <begin position="1"/>
        <end position="25"/>
    </location>
</feature>
<comment type="caution">
    <text evidence="2">The sequence shown here is derived from an EMBL/GenBank/DDBJ whole genome shotgun (WGS) entry which is preliminary data.</text>
</comment>
<accession>H1D2T0</accession>
<keyword evidence="3" id="KW-1185">Reference proteome</keyword>
<dbReference type="RefSeq" id="WP_008860412.1">
    <property type="nucleotide sequence ID" value="NZ_JH591189.1"/>
</dbReference>
<dbReference type="Proteomes" id="UP000003277">
    <property type="component" value="Unassembled WGS sequence"/>
</dbReference>
<dbReference type="STRING" id="742743.HMPREF9453_01918"/>
<organism evidence="2 3">
    <name type="scientific">Dialister succinatiphilus YIT 11850</name>
    <dbReference type="NCBI Taxonomy" id="742743"/>
    <lineage>
        <taxon>Bacteria</taxon>
        <taxon>Bacillati</taxon>
        <taxon>Bacillota</taxon>
        <taxon>Negativicutes</taxon>
        <taxon>Veillonellales</taxon>
        <taxon>Veillonellaceae</taxon>
        <taxon>Dialister</taxon>
    </lineage>
</organism>
<dbReference type="AlphaFoldDB" id="H1D2T0"/>
<evidence type="ECO:0000256" key="1">
    <source>
        <dbReference type="SAM" id="MobiDB-lite"/>
    </source>
</evidence>
<protein>
    <submittedName>
        <fullName evidence="2">Uncharacterized protein</fullName>
    </submittedName>
</protein>
<dbReference type="HOGENOM" id="CLU_2179648_0_0_9"/>
<evidence type="ECO:0000313" key="2">
    <source>
        <dbReference type="EMBL" id="EHO62200.1"/>
    </source>
</evidence>
<proteinExistence type="predicted"/>
<evidence type="ECO:0000313" key="3">
    <source>
        <dbReference type="Proteomes" id="UP000003277"/>
    </source>
</evidence>
<sequence>MTQNKSFNQTANRAGEEYEDECEDAYDEEREYEEACEREEEREREEEMRRYELGKREREALLGYDEPEDRIMETSEFVGSYDNWLREIAEGGDCGVHEGRYYDYFGNEI</sequence>
<gene>
    <name evidence="2" type="ORF">HMPREF9453_01918</name>
</gene>
<dbReference type="EMBL" id="ADLT01000065">
    <property type="protein sequence ID" value="EHO62200.1"/>
    <property type="molecule type" value="Genomic_DNA"/>
</dbReference>